<dbReference type="Proteomes" id="UP001193035">
    <property type="component" value="Unassembled WGS sequence"/>
</dbReference>
<feature type="chain" id="PRO_5046918208" evidence="1">
    <location>
        <begin position="22"/>
        <end position="131"/>
    </location>
</feature>
<evidence type="ECO:0000313" key="3">
    <source>
        <dbReference type="Proteomes" id="UP001193035"/>
    </source>
</evidence>
<keyword evidence="3" id="KW-1185">Reference proteome</keyword>
<dbReference type="EMBL" id="VCPD01000012">
    <property type="protein sequence ID" value="TMV02576.1"/>
    <property type="molecule type" value="Genomic_DNA"/>
</dbReference>
<organism evidence="2 3">
    <name type="scientific">Ruegeria sediminis</name>
    <dbReference type="NCBI Taxonomy" id="2583820"/>
    <lineage>
        <taxon>Bacteria</taxon>
        <taxon>Pseudomonadati</taxon>
        <taxon>Pseudomonadota</taxon>
        <taxon>Alphaproteobacteria</taxon>
        <taxon>Rhodobacterales</taxon>
        <taxon>Roseobacteraceae</taxon>
        <taxon>Ruegeria</taxon>
    </lineage>
</organism>
<reference evidence="2 3" key="1">
    <citation type="submission" date="2019-05" db="EMBL/GenBank/DDBJ databases">
        <title>Ruegeria sp. nov., isolated from tidal flat.</title>
        <authorList>
            <person name="Kim W."/>
        </authorList>
    </citation>
    <scope>NUCLEOTIDE SEQUENCE [LARGE SCALE GENOMIC DNA]</scope>
    <source>
        <strain evidence="2 3">CAU 1488</strain>
    </source>
</reference>
<keyword evidence="1" id="KW-0732">Signal</keyword>
<dbReference type="PROSITE" id="PS51257">
    <property type="entry name" value="PROKAR_LIPOPROTEIN"/>
    <property type="match status" value="1"/>
</dbReference>
<comment type="caution">
    <text evidence="2">The sequence shown here is derived from an EMBL/GenBank/DDBJ whole genome shotgun (WGS) entry which is preliminary data.</text>
</comment>
<accession>A0ABY2WSW5</accession>
<name>A0ABY2WSW5_9RHOB</name>
<dbReference type="RefSeq" id="WP_138845739.1">
    <property type="nucleotide sequence ID" value="NZ_VCPD01000012.1"/>
</dbReference>
<sequence length="131" mass="14013">MNLSRFISISLVAVLAAFVTACVPTRDVSVSPVQASSRNLATAKAHMAAALKDPESMKIRNVSHYKTAEGDWIVCGEMDAKNSFGGYNGYSPFYFRLQGNTVKKAHFGDDSDWLATTACTQSASGTIKVAA</sequence>
<gene>
    <name evidence="2" type="ORF">FGK63_20325</name>
</gene>
<feature type="signal peptide" evidence="1">
    <location>
        <begin position="1"/>
        <end position="21"/>
    </location>
</feature>
<proteinExistence type="predicted"/>
<protein>
    <submittedName>
        <fullName evidence="2">Uncharacterized protein</fullName>
    </submittedName>
</protein>
<evidence type="ECO:0000256" key="1">
    <source>
        <dbReference type="SAM" id="SignalP"/>
    </source>
</evidence>
<evidence type="ECO:0000313" key="2">
    <source>
        <dbReference type="EMBL" id="TMV02576.1"/>
    </source>
</evidence>